<feature type="transmembrane region" description="Helical" evidence="1">
    <location>
        <begin position="141"/>
        <end position="164"/>
    </location>
</feature>
<feature type="transmembrane region" description="Helical" evidence="1">
    <location>
        <begin position="39"/>
        <end position="59"/>
    </location>
</feature>
<keyword evidence="2" id="KW-0934">Plastid</keyword>
<feature type="transmembrane region" description="Helical" evidence="1">
    <location>
        <begin position="293"/>
        <end position="319"/>
    </location>
</feature>
<evidence type="ECO:0000256" key="1">
    <source>
        <dbReference type="SAM" id="Phobius"/>
    </source>
</evidence>
<organism evidence="2">
    <name type="scientific">Medakamo hakoo</name>
    <dbReference type="NCBI Taxonomy" id="3113649"/>
    <lineage>
        <taxon>Eukaryota</taxon>
        <taxon>Viridiplantae</taxon>
        <taxon>Chlorophyta</taxon>
        <taxon>core chlorophytes</taxon>
        <taxon>Trebouxiophyceae</taxon>
        <taxon>Trebouxiophyceae incertae sedis</taxon>
        <taxon>Coccomyxaceae</taxon>
        <taxon>Medakamo</taxon>
    </lineage>
</organism>
<name>A0A8D5TG29_9CHLO</name>
<dbReference type="AlphaFoldDB" id="A0A8D5TG29"/>
<keyword evidence="2" id="KW-0150">Chloroplast</keyword>
<keyword evidence="1" id="KW-0812">Transmembrane</keyword>
<proteinExistence type="predicted"/>
<feature type="transmembrane region" description="Helical" evidence="1">
    <location>
        <begin position="108"/>
        <end position="129"/>
    </location>
</feature>
<feature type="transmembrane region" description="Helical" evidence="1">
    <location>
        <begin position="176"/>
        <end position="194"/>
    </location>
</feature>
<keyword evidence="1" id="KW-0472">Membrane</keyword>
<sequence length="1043" mass="120758">MSFVTAVRDYVDLINANFDSFHQTFGNEMTLAAFTKGTILYILQSLKIALLYLFTFQWLRDLAYLPVIIPKFTLNTYLETFTLPTLATRFHTSTELAFAGMPTLLQNMFLVGVFNSFFASLPLTFAHFISARQFFVKGWRAAAATNAGIIVGHIFFLAAVLFGWRPVLIPWLQFEPWNYLIALIITYLTSKSTFGRNAFQQMVKPIDFAKTAGIGFLLVLCDQGVLFKYISTLTGGLEPSYLEPATATASSLALHHSLYIFGFFVGSVLFTAFFFLLASLLRNAIANIMNMSAITFAAHFNTFSQVAFVAIFCVSVSFYGLDYLCTNPLGYVPYDRALVPGMFASYTLEDKQLNIRGIPTKQVIDDTQPDVAITKKQKAQQKQKSIFNKPAFPLPQDFDLSSYDRGIYLKRAMATTHETRSVENYRIPTSEFWSSRTVRRKAPRSMFTKLLKVEFNRADRRFFKPVKDTLGLRMGEDRDRQSLRQSEIDARLRARKLVQMRKFWNLINNGSKQKFDQFTVYDNVTAPFDPYVPQLTKVQRRILEDIDDLLNVPRADYASNLNRIDALIDKYTKTLLDYQAPPLESRFSTVADMTSDIFEGQTESQRTSKRKLALWPYLFSFLHEEDTKKALKQRILHERLRENPYAKILFRTDIDNFLARQPKEQMLTAKEEAELYFKRVMLKNLIQTTARAREFYKKDPSFAEAFKGGKSFANKVYNHQFNGTYKVVRQLMRIDLDPTINSDTGRIMKYDMPLFAGDKDRLTSSHEELFTELSRRQSSPRDRTDDSIDPRKYLALRSNNRPFYAGWDDDRRAFVFTNRFLPKRVSSRSMRFNEKYPEFAPFSSFAMETKEKSSKSKNMKRIAFTLWPIPSKIAQDPLLSRTRPSAFMGDRPERYDVHSPSKAEIATREGRMKLSKSRNAQFLIRHFIPDFDFRPLQILFEEADNSTVDLKKARSNAASRMSELPPVEAPDFDFLTVDRWPSGFIVHRKKDNVWWLEEKPPVPFVDRGGYVWPGHEQLKINMQHYLPNWKPSTFNVKNPFVKD</sequence>
<protein>
    <submittedName>
        <fullName evidence="2">Hypothetical chloroplast RF1</fullName>
    </submittedName>
</protein>
<keyword evidence="1" id="KW-1133">Transmembrane helix</keyword>
<evidence type="ECO:0000313" key="2">
    <source>
        <dbReference type="EMBL" id="BCT02527.1"/>
    </source>
</evidence>
<gene>
    <name evidence="2" type="primary">ycf1</name>
</gene>
<geneLocation type="chloroplast" evidence="2"/>
<feature type="transmembrane region" description="Helical" evidence="1">
    <location>
        <begin position="257"/>
        <end position="281"/>
    </location>
</feature>
<feature type="transmembrane region" description="Helical" evidence="1">
    <location>
        <begin position="214"/>
        <end position="237"/>
    </location>
</feature>
<reference evidence="2" key="1">
    <citation type="submission" date="2021-02" db="EMBL/GenBank/DDBJ databases">
        <title>Organelle genome of a novel green alga in the class Trebouxiophyceae.</title>
        <authorList>
            <person name="Takusagawa M."/>
            <person name="Misumi O."/>
            <person name="Inui T.I."/>
            <person name="Kato S."/>
            <person name="Matsunaga S."/>
            <person name="Kuroiwa H."/>
            <person name="Kuroiwa T."/>
        </authorList>
    </citation>
    <scope>NUCLEOTIDE SEQUENCE</scope>
    <source>
        <strain evidence="2">311 I</strain>
    </source>
</reference>
<accession>A0A8D5TG29</accession>
<dbReference type="EMBL" id="LC604816">
    <property type="protein sequence ID" value="BCT02527.1"/>
    <property type="molecule type" value="Genomic_DNA"/>
</dbReference>